<comment type="similarity">
    <text evidence="1">Belongs to the NAD(P)-dependent epimerase/dehydratase family. SDR39U1 subfamily.</text>
</comment>
<evidence type="ECO:0000313" key="4">
    <source>
        <dbReference type="EMBL" id="NYI96490.1"/>
    </source>
</evidence>
<dbReference type="EMBL" id="JACCFO010000001">
    <property type="protein sequence ID" value="NYI96490.1"/>
    <property type="molecule type" value="Genomic_DNA"/>
</dbReference>
<dbReference type="RefSeq" id="WP_308118494.1">
    <property type="nucleotide sequence ID" value="NZ_JACCFO010000001.1"/>
</dbReference>
<dbReference type="InterPro" id="IPR013549">
    <property type="entry name" value="DUF1731"/>
</dbReference>
<reference evidence="4 5" key="1">
    <citation type="submission" date="2020-07" db="EMBL/GenBank/DDBJ databases">
        <title>Sequencing the genomes of 1000 actinobacteria strains.</title>
        <authorList>
            <person name="Klenk H.-P."/>
        </authorList>
    </citation>
    <scope>NUCLEOTIDE SEQUENCE [LARGE SCALE GENOMIC DNA]</scope>
    <source>
        <strain evidence="4 5">DSM 45927</strain>
    </source>
</reference>
<dbReference type="CDD" id="cd07820">
    <property type="entry name" value="SRPBCC_3"/>
    <property type="match status" value="1"/>
</dbReference>
<dbReference type="Gene3D" id="3.30.530.20">
    <property type="match status" value="1"/>
</dbReference>
<dbReference type="InterPro" id="IPR001509">
    <property type="entry name" value="Epimerase_deHydtase"/>
</dbReference>
<comment type="caution">
    <text evidence="4">The sequence shown here is derived from an EMBL/GenBank/DDBJ whole genome shotgun (WGS) entry which is preliminary data.</text>
</comment>
<evidence type="ECO:0008006" key="6">
    <source>
        <dbReference type="Google" id="ProtNLM"/>
    </source>
</evidence>
<dbReference type="InterPro" id="IPR023393">
    <property type="entry name" value="START-like_dom_sf"/>
</dbReference>
<feature type="domain" description="DUF1731" evidence="3">
    <location>
        <begin position="383"/>
        <end position="431"/>
    </location>
</feature>
<accession>A0A853BN92</accession>
<organism evidence="4 5">
    <name type="scientific">Streptomonospora nanhaiensis</name>
    <dbReference type="NCBI Taxonomy" id="1323731"/>
    <lineage>
        <taxon>Bacteria</taxon>
        <taxon>Bacillati</taxon>
        <taxon>Actinomycetota</taxon>
        <taxon>Actinomycetes</taxon>
        <taxon>Streptosporangiales</taxon>
        <taxon>Nocardiopsidaceae</taxon>
        <taxon>Streptomonospora</taxon>
    </lineage>
</organism>
<dbReference type="Gene3D" id="3.40.50.720">
    <property type="entry name" value="NAD(P)-binding Rossmann-like Domain"/>
    <property type="match status" value="1"/>
</dbReference>
<dbReference type="Pfam" id="PF08338">
    <property type="entry name" value="DUF1731"/>
    <property type="match status" value="1"/>
</dbReference>
<dbReference type="InterPro" id="IPR036291">
    <property type="entry name" value="NAD(P)-bd_dom_sf"/>
</dbReference>
<sequence>MDAPIGEVFAWHGRPGAIRRLAPPWQPVRVGSEARSLRDGRAVLLLPGGLRWVAAHQAAGYRPPHRFVDELVSRPLASAVSWRHTHAFAAVDESSTRVVDTVETNVPARLLDAMFAYRHAQLAGDLAAHARARVWAGGPLTVAVTGASGLVGGAVTALLATGGHRVVRLVRRAPRTPDERRWVPDAPASGLLDGVDAVVHLAGASIAGRFTEAHKARVRDSRIGPTRRLAEVAAAGGPRVFVSASAIGYYGPDRGEEVLTESSPRGEGVLADLVADWEDAAAPAREAGLRTVHVRTGIVQTPRGGTLRLLRPLFAAGLGGDIGGGRQWLAWIGIDDLADVYLRAVLDPGLSGPVNAVAPEPARNSDYTRTLARVLHRPALLPVPDLGPRVLLGREGARELALANQHVVPARLREAGHRFRHPRLEPALRHVLGRPAEGAVPGPGA</sequence>
<keyword evidence="5" id="KW-1185">Reference proteome</keyword>
<name>A0A853BN92_9ACTN</name>
<dbReference type="SUPFAM" id="SSF51735">
    <property type="entry name" value="NAD(P)-binding Rossmann-fold domains"/>
    <property type="match status" value="1"/>
</dbReference>
<proteinExistence type="inferred from homology"/>
<evidence type="ECO:0000256" key="1">
    <source>
        <dbReference type="ARBA" id="ARBA00009353"/>
    </source>
</evidence>
<gene>
    <name evidence="4" type="ORF">HNR12_002767</name>
</gene>
<dbReference type="Pfam" id="PF01370">
    <property type="entry name" value="Epimerase"/>
    <property type="match status" value="1"/>
</dbReference>
<evidence type="ECO:0000259" key="2">
    <source>
        <dbReference type="Pfam" id="PF01370"/>
    </source>
</evidence>
<dbReference type="NCBIfam" id="TIGR01777">
    <property type="entry name" value="yfcH"/>
    <property type="match status" value="1"/>
</dbReference>
<dbReference type="InterPro" id="IPR010099">
    <property type="entry name" value="SDR39U1"/>
</dbReference>
<evidence type="ECO:0000313" key="5">
    <source>
        <dbReference type="Proteomes" id="UP000575985"/>
    </source>
</evidence>
<dbReference type="Proteomes" id="UP000575985">
    <property type="component" value="Unassembled WGS sequence"/>
</dbReference>
<dbReference type="AlphaFoldDB" id="A0A853BN92"/>
<protein>
    <recommendedName>
        <fullName evidence="6">Nucleoside-diphosphate sugar epimerase</fullName>
    </recommendedName>
</protein>
<evidence type="ECO:0000259" key="3">
    <source>
        <dbReference type="Pfam" id="PF08338"/>
    </source>
</evidence>
<feature type="domain" description="NAD-dependent epimerase/dehydratase" evidence="2">
    <location>
        <begin position="142"/>
        <end position="347"/>
    </location>
</feature>
<dbReference type="PANTHER" id="PTHR11092:SF0">
    <property type="entry name" value="EPIMERASE FAMILY PROTEIN SDR39U1"/>
    <property type="match status" value="1"/>
</dbReference>
<dbReference type="SUPFAM" id="SSF55961">
    <property type="entry name" value="Bet v1-like"/>
    <property type="match status" value="1"/>
</dbReference>
<dbReference type="PANTHER" id="PTHR11092">
    <property type="entry name" value="SUGAR NUCLEOTIDE EPIMERASE RELATED"/>
    <property type="match status" value="1"/>
</dbReference>